<comment type="caution">
    <text evidence="1">The sequence shown here is derived from an EMBL/GenBank/DDBJ whole genome shotgun (WGS) entry which is preliminary data.</text>
</comment>
<dbReference type="EMBL" id="BARV01031493">
    <property type="protein sequence ID" value="GAI38269.1"/>
    <property type="molecule type" value="Genomic_DNA"/>
</dbReference>
<evidence type="ECO:0000313" key="1">
    <source>
        <dbReference type="EMBL" id="GAI38269.1"/>
    </source>
</evidence>
<reference evidence="1" key="1">
    <citation type="journal article" date="2014" name="Front. Microbiol.">
        <title>High frequency of phylogenetically diverse reductive dehalogenase-homologous genes in deep subseafloor sedimentary metagenomes.</title>
        <authorList>
            <person name="Kawai M."/>
            <person name="Futagami T."/>
            <person name="Toyoda A."/>
            <person name="Takaki Y."/>
            <person name="Nishi S."/>
            <person name="Hori S."/>
            <person name="Arai W."/>
            <person name="Tsubouchi T."/>
            <person name="Morono Y."/>
            <person name="Uchiyama I."/>
            <person name="Ito T."/>
            <person name="Fujiyama A."/>
            <person name="Inagaki F."/>
            <person name="Takami H."/>
        </authorList>
    </citation>
    <scope>NUCLEOTIDE SEQUENCE</scope>
    <source>
        <strain evidence="1">Expedition CK06-06</strain>
    </source>
</reference>
<gene>
    <name evidence="1" type="ORF">S06H3_49823</name>
</gene>
<proteinExistence type="predicted"/>
<organism evidence="1">
    <name type="scientific">marine sediment metagenome</name>
    <dbReference type="NCBI Taxonomy" id="412755"/>
    <lineage>
        <taxon>unclassified sequences</taxon>
        <taxon>metagenomes</taxon>
        <taxon>ecological metagenomes</taxon>
    </lineage>
</organism>
<sequence>MNIDNKLHTVSVVLANAAPVPWGTYELVVLNKKIHLRKRQPTNEHLPVIARLNSEEVNRSLSPALEGFIKYQISDLLKKGILS</sequence>
<protein>
    <submittedName>
        <fullName evidence="1">Uncharacterized protein</fullName>
    </submittedName>
</protein>
<dbReference type="AlphaFoldDB" id="X1Q4U0"/>
<accession>X1Q4U0</accession>
<name>X1Q4U0_9ZZZZ</name>